<dbReference type="InterPro" id="IPR034144">
    <property type="entry name" value="TOPRIM_TopoIII"/>
</dbReference>
<organism evidence="15 16">
    <name type="scientific">Cloacibacillus evryensis</name>
    <dbReference type="NCBI Taxonomy" id="508460"/>
    <lineage>
        <taxon>Bacteria</taxon>
        <taxon>Thermotogati</taxon>
        <taxon>Synergistota</taxon>
        <taxon>Synergistia</taxon>
        <taxon>Synergistales</taxon>
        <taxon>Synergistaceae</taxon>
        <taxon>Cloacibacillus</taxon>
    </lineage>
</organism>
<dbReference type="NCBIfam" id="NF005829">
    <property type="entry name" value="PRK07726.1"/>
    <property type="match status" value="1"/>
</dbReference>
<dbReference type="PANTHER" id="PTHR11390">
    <property type="entry name" value="PROKARYOTIC DNA TOPOISOMERASE"/>
    <property type="match status" value="1"/>
</dbReference>
<evidence type="ECO:0000256" key="12">
    <source>
        <dbReference type="ARBA" id="ARBA00032877"/>
    </source>
</evidence>
<evidence type="ECO:0000313" key="16">
    <source>
        <dbReference type="Proteomes" id="UP001205919"/>
    </source>
</evidence>
<keyword evidence="4" id="KW-0479">Metal-binding</keyword>
<dbReference type="SMART" id="SM00436">
    <property type="entry name" value="TOP1Bc"/>
    <property type="match status" value="1"/>
</dbReference>
<proteinExistence type="inferred from homology"/>
<comment type="catalytic activity">
    <reaction evidence="1">
        <text>ATP-independent breakage of single-stranded DNA, followed by passage and rejoining.</text>
        <dbReference type="EC" id="5.6.2.1"/>
    </reaction>
</comment>
<evidence type="ECO:0000256" key="6">
    <source>
        <dbReference type="ARBA" id="ARBA00023029"/>
    </source>
</evidence>
<evidence type="ECO:0000313" key="15">
    <source>
        <dbReference type="EMBL" id="MCQ4813934.1"/>
    </source>
</evidence>
<dbReference type="InterPro" id="IPR013825">
    <property type="entry name" value="Topo_IA_cen_sub2"/>
</dbReference>
<dbReference type="EC" id="5.6.2.1" evidence="3"/>
<dbReference type="InterPro" id="IPR003601">
    <property type="entry name" value="Topo_IA_2"/>
</dbReference>
<sequence length="706" mass="80446">MRLFIAEKASLAKAIVEAHPGRIKSRDRLSVTMDNGDVVCWSAGHILTMQTPDMIDAEYKRWRVAPLPIIPREWPKFPDQERKDLLANIGRLLKEADTVVHAGDADREGQLLIDEILHYFKFKGEVRRLLITDLNASAIQKAMGEMRSNLDYKNLSSSAEARHRADWIFGFNLTRLFTCTTERDRGEIISVGRVQTPTLALVVNRDLLIENFISKSFYDVKARSVIKNGEFIASWKPKEDQEGLDEEGRIIDRDAISRLEKKLAGKVGRVSDFEKKRSPVQPPLPHSLPTLQSEAAKKFDISPADTLKTAQRLYELKYTTYPRSDCSYLPESLYGKRERVIEVIKKANPEYEAYNFDTELKSAAWNTEKIEEHFAIIPTGEMPQDLSEEERTVFDLIARRYAAQFLPAQEFAVVSLEYDIEGEFFKASSRQCVKEGWHLLYGKDKDMDDDEKEPETKIPDAVTGEPVGVRELIISERKTAPPKRFTESTLLDAMNHIHLYVEAPEVKKILKETSGIGTAATQAKIIETLQQRQFIVKDKKALISTPKGRKLIEEIDDMLRKPDMTALWEAALRDIQEGRKDPDSFISEIADTVRKMTEQRKKTAREYIPARPQGEEPQGTQCPGCKGNRMLPRVGRDKKNKFWACSDCGLILSNERGKPQKTASCPLCGHLCVRIKGKRGCFWLCRNQECKKTFEDNRGKLAAPKP</sequence>
<dbReference type="CDD" id="cd00186">
    <property type="entry name" value="TOP1Ac"/>
    <property type="match status" value="1"/>
</dbReference>
<reference evidence="15 16" key="1">
    <citation type="submission" date="2022-06" db="EMBL/GenBank/DDBJ databases">
        <title>Isolation of gut microbiota from human fecal samples.</title>
        <authorList>
            <person name="Pamer E.G."/>
            <person name="Barat B."/>
            <person name="Waligurski E."/>
            <person name="Medina S."/>
            <person name="Paddock L."/>
            <person name="Mostad J."/>
        </authorList>
    </citation>
    <scope>NUCLEOTIDE SEQUENCE [LARGE SCALE GENOMIC DNA]</scope>
    <source>
        <strain evidence="15 16">DFI.9.90</strain>
    </source>
</reference>
<evidence type="ECO:0000256" key="7">
    <source>
        <dbReference type="ARBA" id="ARBA00023125"/>
    </source>
</evidence>
<comment type="caution">
    <text evidence="15">The sequence shown here is derived from an EMBL/GenBank/DDBJ whole genome shotgun (WGS) entry which is preliminary data.</text>
</comment>
<evidence type="ECO:0000256" key="2">
    <source>
        <dbReference type="ARBA" id="ARBA00009446"/>
    </source>
</evidence>
<keyword evidence="7" id="KW-0238">DNA-binding</keyword>
<evidence type="ECO:0000256" key="4">
    <source>
        <dbReference type="ARBA" id="ARBA00022723"/>
    </source>
</evidence>
<evidence type="ECO:0000256" key="3">
    <source>
        <dbReference type="ARBA" id="ARBA00012891"/>
    </source>
</evidence>
<evidence type="ECO:0000256" key="5">
    <source>
        <dbReference type="ARBA" id="ARBA00022842"/>
    </source>
</evidence>
<dbReference type="GO" id="GO:0043597">
    <property type="term" value="C:cytoplasmic replication fork"/>
    <property type="evidence" value="ECO:0007669"/>
    <property type="project" value="TreeGrafter"/>
</dbReference>
<evidence type="ECO:0000259" key="14">
    <source>
        <dbReference type="PROSITE" id="PS52039"/>
    </source>
</evidence>
<dbReference type="Gene3D" id="2.70.20.10">
    <property type="entry name" value="Topoisomerase I, domain 3"/>
    <property type="match status" value="1"/>
</dbReference>
<dbReference type="InterPro" id="IPR003602">
    <property type="entry name" value="Topo_IA_DNA-bd_dom"/>
</dbReference>
<dbReference type="InterPro" id="IPR013497">
    <property type="entry name" value="Topo_IA_cen"/>
</dbReference>
<dbReference type="PROSITE" id="PS50880">
    <property type="entry name" value="TOPRIM"/>
    <property type="match status" value="1"/>
</dbReference>
<dbReference type="EMBL" id="JANFYT010000009">
    <property type="protein sequence ID" value="MCQ4813934.1"/>
    <property type="molecule type" value="Genomic_DNA"/>
</dbReference>
<dbReference type="InterPro" id="IPR023406">
    <property type="entry name" value="Topo_IA_AS"/>
</dbReference>
<keyword evidence="5" id="KW-0460">Magnesium</keyword>
<dbReference type="InterPro" id="IPR013826">
    <property type="entry name" value="Topo_IA_cen_sub3"/>
</dbReference>
<dbReference type="GO" id="GO:0006310">
    <property type="term" value="P:DNA recombination"/>
    <property type="evidence" value="ECO:0007669"/>
    <property type="project" value="TreeGrafter"/>
</dbReference>
<dbReference type="Pfam" id="PF01131">
    <property type="entry name" value="Topoisom_bac"/>
    <property type="match status" value="1"/>
</dbReference>
<dbReference type="Proteomes" id="UP001205919">
    <property type="component" value="Unassembled WGS sequence"/>
</dbReference>
<dbReference type="NCBIfam" id="TIGR01056">
    <property type="entry name" value="topB"/>
    <property type="match status" value="1"/>
</dbReference>
<evidence type="ECO:0000256" key="9">
    <source>
        <dbReference type="ARBA" id="ARBA00030003"/>
    </source>
</evidence>
<feature type="domain" description="Toprim" evidence="13">
    <location>
        <begin position="1"/>
        <end position="135"/>
    </location>
</feature>
<dbReference type="GO" id="GO:0003677">
    <property type="term" value="F:DNA binding"/>
    <property type="evidence" value="ECO:0007669"/>
    <property type="project" value="UniProtKB-KW"/>
</dbReference>
<accession>A0AAW5K480</accession>
<dbReference type="GO" id="GO:0046872">
    <property type="term" value="F:metal ion binding"/>
    <property type="evidence" value="ECO:0007669"/>
    <property type="project" value="UniProtKB-KW"/>
</dbReference>
<dbReference type="Gene3D" id="1.10.290.10">
    <property type="entry name" value="Topoisomerase I, domain 4"/>
    <property type="match status" value="1"/>
</dbReference>
<dbReference type="Gene3D" id="3.40.50.140">
    <property type="match status" value="1"/>
</dbReference>
<dbReference type="InterPro" id="IPR005738">
    <property type="entry name" value="TopoIII"/>
</dbReference>
<evidence type="ECO:0000256" key="11">
    <source>
        <dbReference type="ARBA" id="ARBA00032235"/>
    </source>
</evidence>
<dbReference type="PROSITE" id="PS00396">
    <property type="entry name" value="TOPO_IA_1"/>
    <property type="match status" value="1"/>
</dbReference>
<evidence type="ECO:0000256" key="10">
    <source>
        <dbReference type="ARBA" id="ARBA00031985"/>
    </source>
</evidence>
<dbReference type="PANTHER" id="PTHR11390:SF21">
    <property type="entry name" value="DNA TOPOISOMERASE 3-ALPHA"/>
    <property type="match status" value="1"/>
</dbReference>
<feature type="domain" description="Topo IA-type catalytic" evidence="14">
    <location>
        <begin position="152"/>
        <end position="597"/>
    </location>
</feature>
<dbReference type="CDD" id="cd03362">
    <property type="entry name" value="TOPRIM_TopoIA_TopoIII"/>
    <property type="match status" value="1"/>
</dbReference>
<keyword evidence="8" id="KW-0413">Isomerase</keyword>
<comment type="similarity">
    <text evidence="2">Belongs to the type IA topoisomerase family.</text>
</comment>
<name>A0AAW5K480_9BACT</name>
<dbReference type="PRINTS" id="PR00417">
    <property type="entry name" value="PRTPISMRASEI"/>
</dbReference>
<dbReference type="SUPFAM" id="SSF56712">
    <property type="entry name" value="Prokaryotic type I DNA topoisomerase"/>
    <property type="match status" value="1"/>
</dbReference>
<keyword evidence="6" id="KW-0799">Topoisomerase</keyword>
<dbReference type="InterPro" id="IPR000380">
    <property type="entry name" value="Topo_IA"/>
</dbReference>
<dbReference type="GO" id="GO:0006281">
    <property type="term" value="P:DNA repair"/>
    <property type="evidence" value="ECO:0007669"/>
    <property type="project" value="TreeGrafter"/>
</dbReference>
<dbReference type="InterPro" id="IPR006171">
    <property type="entry name" value="TOPRIM_dom"/>
</dbReference>
<dbReference type="Gene3D" id="1.10.460.10">
    <property type="entry name" value="Topoisomerase I, domain 2"/>
    <property type="match status" value="1"/>
</dbReference>
<dbReference type="GO" id="GO:0003917">
    <property type="term" value="F:DNA topoisomerase type I (single strand cut, ATP-independent) activity"/>
    <property type="evidence" value="ECO:0007669"/>
    <property type="project" value="UniProtKB-EC"/>
</dbReference>
<gene>
    <name evidence="15" type="ORF">NE630_05755</name>
</gene>
<evidence type="ECO:0000256" key="1">
    <source>
        <dbReference type="ARBA" id="ARBA00000213"/>
    </source>
</evidence>
<dbReference type="PROSITE" id="PS52039">
    <property type="entry name" value="TOPO_IA_2"/>
    <property type="match status" value="1"/>
</dbReference>
<keyword evidence="16" id="KW-1185">Reference proteome</keyword>
<dbReference type="Pfam" id="PF01751">
    <property type="entry name" value="Toprim"/>
    <property type="match status" value="1"/>
</dbReference>
<dbReference type="InterPro" id="IPR013824">
    <property type="entry name" value="Topo_IA_cen_sub1"/>
</dbReference>
<dbReference type="AlphaFoldDB" id="A0AAW5K480"/>
<dbReference type="RefSeq" id="WP_008712616.1">
    <property type="nucleotide sequence ID" value="NZ_CABKQM010000008.1"/>
</dbReference>
<evidence type="ECO:0000259" key="13">
    <source>
        <dbReference type="PROSITE" id="PS50880"/>
    </source>
</evidence>
<dbReference type="SMART" id="SM00437">
    <property type="entry name" value="TOP1Ac"/>
    <property type="match status" value="1"/>
</dbReference>
<dbReference type="InterPro" id="IPR023405">
    <property type="entry name" value="Topo_IA_core_domain"/>
</dbReference>
<evidence type="ECO:0000256" key="8">
    <source>
        <dbReference type="ARBA" id="ARBA00023235"/>
    </source>
</evidence>
<dbReference type="SMART" id="SM00493">
    <property type="entry name" value="TOPRIM"/>
    <property type="match status" value="1"/>
</dbReference>
<dbReference type="GO" id="GO:0006265">
    <property type="term" value="P:DNA topological change"/>
    <property type="evidence" value="ECO:0007669"/>
    <property type="project" value="InterPro"/>
</dbReference>
<protein>
    <recommendedName>
        <fullName evidence="3">DNA topoisomerase</fullName>
        <ecNumber evidence="3">5.6.2.1</ecNumber>
    </recommendedName>
    <alternativeName>
        <fullName evidence="12">Omega-protein</fullName>
    </alternativeName>
    <alternativeName>
        <fullName evidence="11">Relaxing enzyme</fullName>
    </alternativeName>
    <alternativeName>
        <fullName evidence="9">Swivelase</fullName>
    </alternativeName>
    <alternativeName>
        <fullName evidence="10">Untwisting enzyme</fullName>
    </alternativeName>
</protein>